<evidence type="ECO:0000313" key="5">
    <source>
        <dbReference type="Proteomes" id="UP001523566"/>
    </source>
</evidence>
<gene>
    <name evidence="4" type="ORF">NK125_09510</name>
</gene>
<evidence type="ECO:0000256" key="3">
    <source>
        <dbReference type="ARBA" id="ARBA00022629"/>
    </source>
</evidence>
<dbReference type="PANTHER" id="PTHR18964">
    <property type="entry name" value="ROK (REPRESSOR, ORF, KINASE) FAMILY"/>
    <property type="match status" value="1"/>
</dbReference>
<dbReference type="EMBL" id="JAMZFW010000012">
    <property type="protein sequence ID" value="MCP1102651.1"/>
    <property type="molecule type" value="Genomic_DNA"/>
</dbReference>
<dbReference type="InterPro" id="IPR000600">
    <property type="entry name" value="ROK"/>
</dbReference>
<dbReference type="Gene3D" id="1.10.10.10">
    <property type="entry name" value="Winged helix-like DNA-binding domain superfamily/Winged helix DNA-binding domain"/>
    <property type="match status" value="1"/>
</dbReference>
<comment type="similarity">
    <text evidence="2">Belongs to the ROK (NagC/XylR) family.</text>
</comment>
<evidence type="ECO:0000256" key="2">
    <source>
        <dbReference type="ARBA" id="ARBA00006479"/>
    </source>
</evidence>
<dbReference type="InterPro" id="IPR036388">
    <property type="entry name" value="WH-like_DNA-bd_sf"/>
</dbReference>
<protein>
    <submittedName>
        <fullName evidence="4">ROK family protein</fullName>
    </submittedName>
</protein>
<comment type="function">
    <text evidence="1">Transcriptional repressor of xylose-utilizing enzymes.</text>
</comment>
<dbReference type="SUPFAM" id="SSF46785">
    <property type="entry name" value="Winged helix' DNA-binding domain"/>
    <property type="match status" value="1"/>
</dbReference>
<reference evidence="4 5" key="1">
    <citation type="journal article" date="2022" name="Genome Biol. Evol.">
        <title>Host diet, physiology and behaviors set the stage for Lachnospiraceae cladogenesis.</title>
        <authorList>
            <person name="Vera-Ponce De Leon A."/>
            <person name="Schneider M."/>
            <person name="Jahnes B.C."/>
            <person name="Sadowski V."/>
            <person name="Camuy-Velez L.A."/>
            <person name="Duan J."/>
            <person name="Sabree Z.L."/>
        </authorList>
    </citation>
    <scope>NUCLEOTIDE SEQUENCE [LARGE SCALE GENOMIC DNA]</scope>
    <source>
        <strain evidence="4 5">PAL113</strain>
    </source>
</reference>
<keyword evidence="3" id="KW-0859">Xylose metabolism</keyword>
<dbReference type="RefSeq" id="WP_262066436.1">
    <property type="nucleotide sequence ID" value="NZ_JAMXOD010000012.1"/>
</dbReference>
<dbReference type="Proteomes" id="UP001523566">
    <property type="component" value="Unassembled WGS sequence"/>
</dbReference>
<evidence type="ECO:0000313" key="4">
    <source>
        <dbReference type="EMBL" id="MCP1102651.1"/>
    </source>
</evidence>
<dbReference type="InterPro" id="IPR043129">
    <property type="entry name" value="ATPase_NBD"/>
</dbReference>
<dbReference type="InterPro" id="IPR036390">
    <property type="entry name" value="WH_DNA-bd_sf"/>
</dbReference>
<evidence type="ECO:0000256" key="1">
    <source>
        <dbReference type="ARBA" id="ARBA00002486"/>
    </source>
</evidence>
<comment type="caution">
    <text evidence="4">The sequence shown here is derived from an EMBL/GenBank/DDBJ whole genome shotgun (WGS) entry which is preliminary data.</text>
</comment>
<accession>A0ABT1ECT0</accession>
<dbReference type="Pfam" id="PF00480">
    <property type="entry name" value="ROK"/>
    <property type="match status" value="1"/>
</dbReference>
<keyword evidence="3" id="KW-0119">Carbohydrate metabolism</keyword>
<sequence>MSKHYSVTTLKKNNKKNAIRYIYNQRKSTPHKVAEYLELSRPTVANILKELVEEDTIYQEGFANSTGGRKANIFSFNMSKKIAIGVEIRHDRYEVTAINLSAQMLKFETFYIPFRNEPVYFDTLSSSINAFINALNVSSDKILGVGIGLQALISSDGKTIIYGKLLDCTGLSISEFTSRIPYPCTFNHDAESLANSELWFDSSLSNAIFFNIRDNVSGTVIINRDFFRGGELKSGVFEHMTLIPDGKQCYCGKKGCVNAYCSFSALLHPEEDIDSFFSALRTDDKETKERWEEYLTHLASTIDNLHMIITSDVILGGKISNYLTQKDIDTLHRKVHKRSAFPSEERYIKTSKTTSLPLCVGAAIPLVKKYLKLLF</sequence>
<proteinExistence type="inferred from homology"/>
<dbReference type="Gene3D" id="3.30.420.40">
    <property type="match status" value="2"/>
</dbReference>
<dbReference type="PANTHER" id="PTHR18964:SF149">
    <property type="entry name" value="BIFUNCTIONAL UDP-N-ACETYLGLUCOSAMINE 2-EPIMERASE_N-ACETYLMANNOSAMINE KINASE"/>
    <property type="match status" value="1"/>
</dbReference>
<name>A0ABT1ECT0_9FIRM</name>
<keyword evidence="5" id="KW-1185">Reference proteome</keyword>
<dbReference type="SUPFAM" id="SSF53067">
    <property type="entry name" value="Actin-like ATPase domain"/>
    <property type="match status" value="2"/>
</dbReference>
<organism evidence="4 5">
    <name type="scientific">Aequitasia blattaphilus</name>
    <dbReference type="NCBI Taxonomy" id="2949332"/>
    <lineage>
        <taxon>Bacteria</taxon>
        <taxon>Bacillati</taxon>
        <taxon>Bacillota</taxon>
        <taxon>Clostridia</taxon>
        <taxon>Lachnospirales</taxon>
        <taxon>Lachnospiraceae</taxon>
        <taxon>Aequitasia</taxon>
    </lineage>
</organism>